<dbReference type="InterPro" id="IPR011042">
    <property type="entry name" value="6-blade_b-propeller_TolB-like"/>
</dbReference>
<proteinExistence type="inferred from homology"/>
<protein>
    <submittedName>
        <fullName evidence="3">Uncharacterized protein</fullName>
    </submittedName>
</protein>
<dbReference type="EMBL" id="AP025591">
    <property type="protein sequence ID" value="BDG05663.1"/>
    <property type="molecule type" value="Genomic_DNA"/>
</dbReference>
<comment type="similarity">
    <text evidence="1">Belongs to the TolB family.</text>
</comment>
<name>A0ABN6MXJ9_9BACT</name>
<evidence type="ECO:0000256" key="2">
    <source>
        <dbReference type="SAM" id="SignalP"/>
    </source>
</evidence>
<keyword evidence="4" id="KW-1185">Reference proteome</keyword>
<gene>
    <name evidence="3" type="ORF">AMOR_46590</name>
</gene>
<feature type="signal peptide" evidence="2">
    <location>
        <begin position="1"/>
        <end position="20"/>
    </location>
</feature>
<dbReference type="PANTHER" id="PTHR36842">
    <property type="entry name" value="PROTEIN TOLB HOMOLOG"/>
    <property type="match status" value="1"/>
</dbReference>
<dbReference type="RefSeq" id="WP_248354693.1">
    <property type="nucleotide sequence ID" value="NZ_AP025591.1"/>
</dbReference>
<dbReference type="InterPro" id="IPR011659">
    <property type="entry name" value="WD40"/>
</dbReference>
<dbReference type="PROSITE" id="PS51257">
    <property type="entry name" value="PROKAR_LIPOPROTEIN"/>
    <property type="match status" value="1"/>
</dbReference>
<dbReference type="Gene3D" id="2.120.10.30">
    <property type="entry name" value="TolB, C-terminal domain"/>
    <property type="match status" value="3"/>
</dbReference>
<dbReference type="PANTHER" id="PTHR36842:SF1">
    <property type="entry name" value="PROTEIN TOLB"/>
    <property type="match status" value="1"/>
</dbReference>
<sequence>MRRAALALAVVASSACGGPAAVPPRDPPPDPCAVSTDGAPWLAFVSRRTGDYEVWRMRIDGTCLAQVTHDPAADLFPTWAGSTLAFASERGGKLHLRAHDLLTGTDAPIATGDLASATAPAFSPDGASLAFEGRAAGATTSDVFVVPAGGGTPLALAPHGADDGGPTWAPDGRTIYFVSTRSGSYEVWKVAATGGDATQVTTASRIVGKPAVTADGAALLFARTISGSTLTEVVRFDLATGEAVPVSSLDDSEPAVSPDGAHLALRSFRDGHADIVLASLDGSGAALLTADGASDGAPAFALSP</sequence>
<dbReference type="SUPFAM" id="SSF82171">
    <property type="entry name" value="DPP6 N-terminal domain-like"/>
    <property type="match status" value="1"/>
</dbReference>
<accession>A0ABN6MXJ9</accession>
<dbReference type="Proteomes" id="UP001162891">
    <property type="component" value="Chromosome"/>
</dbReference>
<keyword evidence="2" id="KW-0732">Signal</keyword>
<evidence type="ECO:0000313" key="4">
    <source>
        <dbReference type="Proteomes" id="UP001162891"/>
    </source>
</evidence>
<organism evidence="3 4">
    <name type="scientific">Anaeromyxobacter oryzae</name>
    <dbReference type="NCBI Taxonomy" id="2918170"/>
    <lineage>
        <taxon>Bacteria</taxon>
        <taxon>Pseudomonadati</taxon>
        <taxon>Myxococcota</taxon>
        <taxon>Myxococcia</taxon>
        <taxon>Myxococcales</taxon>
        <taxon>Cystobacterineae</taxon>
        <taxon>Anaeromyxobacteraceae</taxon>
        <taxon>Anaeromyxobacter</taxon>
    </lineage>
</organism>
<evidence type="ECO:0000256" key="1">
    <source>
        <dbReference type="ARBA" id="ARBA00009820"/>
    </source>
</evidence>
<dbReference type="Pfam" id="PF07676">
    <property type="entry name" value="PD40"/>
    <property type="match status" value="4"/>
</dbReference>
<reference evidence="4" key="1">
    <citation type="journal article" date="2022" name="Int. J. Syst. Evol. Microbiol.">
        <title>Anaeromyxobacter oryzae sp. nov., Anaeromyxobacter diazotrophicus sp. nov. and Anaeromyxobacter paludicola sp. nov., isolated from paddy soils.</title>
        <authorList>
            <person name="Itoh H."/>
            <person name="Xu Z."/>
            <person name="Mise K."/>
            <person name="Masuda Y."/>
            <person name="Ushijima N."/>
            <person name="Hayakawa C."/>
            <person name="Shiratori Y."/>
            <person name="Senoo K."/>
        </authorList>
    </citation>
    <scope>NUCLEOTIDE SEQUENCE [LARGE SCALE GENOMIC DNA]</scope>
    <source>
        <strain evidence="4">Red232</strain>
    </source>
</reference>
<evidence type="ECO:0000313" key="3">
    <source>
        <dbReference type="EMBL" id="BDG05663.1"/>
    </source>
</evidence>
<feature type="chain" id="PRO_5046333677" evidence="2">
    <location>
        <begin position="21"/>
        <end position="304"/>
    </location>
</feature>